<keyword evidence="1" id="KW-1133">Transmembrane helix</keyword>
<name>A0A7Z0WPS0_9PSEU</name>
<dbReference type="AlphaFoldDB" id="A0A7Z0WPS0"/>
<dbReference type="Proteomes" id="UP000185696">
    <property type="component" value="Unassembled WGS sequence"/>
</dbReference>
<dbReference type="OrthoDB" id="3524886at2"/>
<accession>A0A7Z0WPS0</accession>
<evidence type="ECO:0008006" key="4">
    <source>
        <dbReference type="Google" id="ProtNLM"/>
    </source>
</evidence>
<feature type="transmembrane region" description="Helical" evidence="1">
    <location>
        <begin position="151"/>
        <end position="173"/>
    </location>
</feature>
<sequence>MTRQDWTPLRPLTGLARGATWVIGAGALIVVIANLSAMGWLPGTGTSPVCVERVCTTDPTTAQSIAGLGHQVPQALFGLGALALLVRFLRTAWQEGPYADTVPGRLSTLGWFVLAGAPAAELLHAVSRTALRDSLLHGTPAGWFTEWRAGFPWWSLAAGITALTFAHILTIGVRMREDLEGTV</sequence>
<keyword evidence="3" id="KW-1185">Reference proteome</keyword>
<feature type="transmembrane region" description="Helical" evidence="1">
    <location>
        <begin position="72"/>
        <end position="89"/>
    </location>
</feature>
<dbReference type="EMBL" id="MSIF01000002">
    <property type="protein sequence ID" value="OLF12688.1"/>
    <property type="molecule type" value="Genomic_DNA"/>
</dbReference>
<evidence type="ECO:0000313" key="3">
    <source>
        <dbReference type="Proteomes" id="UP000185696"/>
    </source>
</evidence>
<protein>
    <recommendedName>
        <fullName evidence="4">DUF2975 family protein</fullName>
    </recommendedName>
</protein>
<feature type="transmembrane region" description="Helical" evidence="1">
    <location>
        <begin position="109"/>
        <end position="131"/>
    </location>
</feature>
<dbReference type="RefSeq" id="WP_075131595.1">
    <property type="nucleotide sequence ID" value="NZ_MSIF01000002.1"/>
</dbReference>
<keyword evidence="1" id="KW-0812">Transmembrane</keyword>
<evidence type="ECO:0000313" key="2">
    <source>
        <dbReference type="EMBL" id="OLF12688.1"/>
    </source>
</evidence>
<proteinExistence type="predicted"/>
<feature type="transmembrane region" description="Helical" evidence="1">
    <location>
        <begin position="21"/>
        <end position="41"/>
    </location>
</feature>
<organism evidence="2 3">
    <name type="scientific">Actinophytocola xinjiangensis</name>
    <dbReference type="NCBI Taxonomy" id="485602"/>
    <lineage>
        <taxon>Bacteria</taxon>
        <taxon>Bacillati</taxon>
        <taxon>Actinomycetota</taxon>
        <taxon>Actinomycetes</taxon>
        <taxon>Pseudonocardiales</taxon>
        <taxon>Pseudonocardiaceae</taxon>
    </lineage>
</organism>
<gene>
    <name evidence="2" type="ORF">BLA60_05220</name>
</gene>
<evidence type="ECO:0000256" key="1">
    <source>
        <dbReference type="SAM" id="Phobius"/>
    </source>
</evidence>
<reference evidence="2 3" key="1">
    <citation type="submission" date="2016-12" db="EMBL/GenBank/DDBJ databases">
        <title>The draft genome sequence of Actinophytocola xinjiangensis.</title>
        <authorList>
            <person name="Wang W."/>
            <person name="Yuan L."/>
        </authorList>
    </citation>
    <scope>NUCLEOTIDE SEQUENCE [LARGE SCALE GENOMIC DNA]</scope>
    <source>
        <strain evidence="2 3">CGMCC 4.4663</strain>
    </source>
</reference>
<keyword evidence="1" id="KW-0472">Membrane</keyword>
<comment type="caution">
    <text evidence="2">The sequence shown here is derived from an EMBL/GenBank/DDBJ whole genome shotgun (WGS) entry which is preliminary data.</text>
</comment>